<organism evidence="1">
    <name type="scientific">marine metagenome</name>
    <dbReference type="NCBI Taxonomy" id="408172"/>
    <lineage>
        <taxon>unclassified sequences</taxon>
        <taxon>metagenomes</taxon>
        <taxon>ecological metagenomes</taxon>
    </lineage>
</organism>
<sequence length="372" mass="39931">PKARGPKAKGPRVGPARLAVPFKPVENPPVVVLAGKVFRKLGSIRSPRDLSAAARWVVRGFGNVTRRERLKLKRRLKRRREARRATRLQAVAMDIPAWIRLVGGADHLPGASQLKNKSDGVEVVLVAPDTPADAIAEIELPVVRLGKASGIPEAAPVNPRRFNPAGFLPVGSAAEVEPVPDLSWPEDRVRAARAALATRVERVDDLRGAARLLELTASGVVVVVDDPTGIDRWLGGRLAGLVSDVEEARLADPTYRESVSVAQRRATHVEHALPARLRQIRRAAGLPVQRLPSVSVVVSTNRPEMLDRVVANVALQDHPSLELVLALHGDGFPAADPIAPDGLALTVLRFGPDVVFGHVLSEASARAGGEWV</sequence>
<dbReference type="EMBL" id="UINC01098327">
    <property type="protein sequence ID" value="SVC56764.1"/>
    <property type="molecule type" value="Genomic_DNA"/>
</dbReference>
<protein>
    <submittedName>
        <fullName evidence="1">Uncharacterized protein</fullName>
    </submittedName>
</protein>
<evidence type="ECO:0000313" key="1">
    <source>
        <dbReference type="EMBL" id="SVC56764.1"/>
    </source>
</evidence>
<reference evidence="1" key="1">
    <citation type="submission" date="2018-05" db="EMBL/GenBank/DDBJ databases">
        <authorList>
            <person name="Lanie J.A."/>
            <person name="Ng W.-L."/>
            <person name="Kazmierczak K.M."/>
            <person name="Andrzejewski T.M."/>
            <person name="Davidsen T.M."/>
            <person name="Wayne K.J."/>
            <person name="Tettelin H."/>
            <person name="Glass J.I."/>
            <person name="Rusch D."/>
            <person name="Podicherti R."/>
            <person name="Tsui H.-C.T."/>
            <person name="Winkler M.E."/>
        </authorList>
    </citation>
    <scope>NUCLEOTIDE SEQUENCE</scope>
</reference>
<accession>A0A382N6E7</accession>
<dbReference type="AlphaFoldDB" id="A0A382N6E7"/>
<proteinExistence type="predicted"/>
<gene>
    <name evidence="1" type="ORF">METZ01_LOCUS309618</name>
</gene>
<feature type="non-terminal residue" evidence="1">
    <location>
        <position position="1"/>
    </location>
</feature>
<name>A0A382N6E7_9ZZZZ</name>
<feature type="non-terminal residue" evidence="1">
    <location>
        <position position="372"/>
    </location>
</feature>